<sequence>MWKGRRLTLKCQIAQLRIEGPSSAAGFHPQSFCLNVSSPSFDHLVFLSNNRIPKPIGIFQLRIMCSTGRKALKPALSHRAKKHVNLTASTSPDNCPLDDDIGQMTMTCEDSNPDDFASLDLGSDSGDMASPVSESVDSSSSSISNLSYVSAALTVYQRQVMDSLMEEVRSLLDRGSGVRHRPSGRMSNRDSADSQPSSEGSSSHGLGRGQGVGNRNGNNEGQAAARGSGDGSPNDEESQPMDTNPPLARRSACPYYKRQPWKHTKRRSCASPG</sequence>
<feature type="compositionally biased region" description="Basic residues" evidence="1">
    <location>
        <begin position="259"/>
        <end position="273"/>
    </location>
</feature>
<dbReference type="EMBL" id="JAULSW010000011">
    <property type="protein sequence ID" value="KAK3367573.1"/>
    <property type="molecule type" value="Genomic_DNA"/>
</dbReference>
<proteinExistence type="predicted"/>
<dbReference type="Proteomes" id="UP001285441">
    <property type="component" value="Unassembled WGS sequence"/>
</dbReference>
<protein>
    <submittedName>
        <fullName evidence="2">Uncharacterized protein</fullName>
    </submittedName>
</protein>
<evidence type="ECO:0000256" key="1">
    <source>
        <dbReference type="SAM" id="MobiDB-lite"/>
    </source>
</evidence>
<accession>A0AAE0N2C0</accession>
<keyword evidence="3" id="KW-1185">Reference proteome</keyword>
<organism evidence="2 3">
    <name type="scientific">Podospora didyma</name>
    <dbReference type="NCBI Taxonomy" id="330526"/>
    <lineage>
        <taxon>Eukaryota</taxon>
        <taxon>Fungi</taxon>
        <taxon>Dikarya</taxon>
        <taxon>Ascomycota</taxon>
        <taxon>Pezizomycotina</taxon>
        <taxon>Sordariomycetes</taxon>
        <taxon>Sordariomycetidae</taxon>
        <taxon>Sordariales</taxon>
        <taxon>Podosporaceae</taxon>
        <taxon>Podospora</taxon>
    </lineage>
</organism>
<evidence type="ECO:0000313" key="2">
    <source>
        <dbReference type="EMBL" id="KAK3367573.1"/>
    </source>
</evidence>
<comment type="caution">
    <text evidence="2">The sequence shown here is derived from an EMBL/GenBank/DDBJ whole genome shotgun (WGS) entry which is preliminary data.</text>
</comment>
<name>A0AAE0N2C0_9PEZI</name>
<feature type="compositionally biased region" description="Low complexity" evidence="1">
    <location>
        <begin position="130"/>
        <end position="143"/>
    </location>
</feature>
<reference evidence="2" key="1">
    <citation type="journal article" date="2023" name="Mol. Phylogenet. Evol.">
        <title>Genome-scale phylogeny and comparative genomics of the fungal order Sordariales.</title>
        <authorList>
            <person name="Hensen N."/>
            <person name="Bonometti L."/>
            <person name="Westerberg I."/>
            <person name="Brannstrom I.O."/>
            <person name="Guillou S."/>
            <person name="Cros-Aarteil S."/>
            <person name="Calhoun S."/>
            <person name="Haridas S."/>
            <person name="Kuo A."/>
            <person name="Mondo S."/>
            <person name="Pangilinan J."/>
            <person name="Riley R."/>
            <person name="LaButti K."/>
            <person name="Andreopoulos B."/>
            <person name="Lipzen A."/>
            <person name="Chen C."/>
            <person name="Yan M."/>
            <person name="Daum C."/>
            <person name="Ng V."/>
            <person name="Clum A."/>
            <person name="Steindorff A."/>
            <person name="Ohm R.A."/>
            <person name="Martin F."/>
            <person name="Silar P."/>
            <person name="Natvig D.O."/>
            <person name="Lalanne C."/>
            <person name="Gautier V."/>
            <person name="Ament-Velasquez S.L."/>
            <person name="Kruys A."/>
            <person name="Hutchinson M.I."/>
            <person name="Powell A.J."/>
            <person name="Barry K."/>
            <person name="Miller A.N."/>
            <person name="Grigoriev I.V."/>
            <person name="Debuchy R."/>
            <person name="Gladieux P."/>
            <person name="Hiltunen Thoren M."/>
            <person name="Johannesson H."/>
        </authorList>
    </citation>
    <scope>NUCLEOTIDE SEQUENCE</scope>
    <source>
        <strain evidence="2">CBS 232.78</strain>
    </source>
</reference>
<reference evidence="2" key="2">
    <citation type="submission" date="2023-06" db="EMBL/GenBank/DDBJ databases">
        <authorList>
            <consortium name="Lawrence Berkeley National Laboratory"/>
            <person name="Haridas S."/>
            <person name="Hensen N."/>
            <person name="Bonometti L."/>
            <person name="Westerberg I."/>
            <person name="Brannstrom I.O."/>
            <person name="Guillou S."/>
            <person name="Cros-Aarteil S."/>
            <person name="Calhoun S."/>
            <person name="Kuo A."/>
            <person name="Mondo S."/>
            <person name="Pangilinan J."/>
            <person name="Riley R."/>
            <person name="LaButti K."/>
            <person name="Andreopoulos B."/>
            <person name="Lipzen A."/>
            <person name="Chen C."/>
            <person name="Yanf M."/>
            <person name="Daum C."/>
            <person name="Ng V."/>
            <person name="Clum A."/>
            <person name="Steindorff A."/>
            <person name="Ohm R."/>
            <person name="Martin F."/>
            <person name="Silar P."/>
            <person name="Natvig D."/>
            <person name="Lalanne C."/>
            <person name="Gautier V."/>
            <person name="Ament-velasquez S.L."/>
            <person name="Kruys A."/>
            <person name="Hutchinson M.I."/>
            <person name="Powell A.J."/>
            <person name="Barry K."/>
            <person name="Miller A.N."/>
            <person name="Grigoriev I.V."/>
            <person name="Debuchy R."/>
            <person name="Gladieux P."/>
            <person name="Thoren M.H."/>
            <person name="Johannesson H."/>
        </authorList>
    </citation>
    <scope>NUCLEOTIDE SEQUENCE</scope>
    <source>
        <strain evidence="2">CBS 232.78</strain>
    </source>
</reference>
<dbReference type="AlphaFoldDB" id="A0AAE0N2C0"/>
<feature type="compositionally biased region" description="Low complexity" evidence="1">
    <location>
        <begin position="193"/>
        <end position="205"/>
    </location>
</feature>
<evidence type="ECO:0000313" key="3">
    <source>
        <dbReference type="Proteomes" id="UP001285441"/>
    </source>
</evidence>
<gene>
    <name evidence="2" type="ORF">B0H63DRAFT_83781</name>
</gene>
<feature type="region of interest" description="Disordered" evidence="1">
    <location>
        <begin position="173"/>
        <end position="273"/>
    </location>
</feature>
<feature type="region of interest" description="Disordered" evidence="1">
    <location>
        <begin position="112"/>
        <end position="143"/>
    </location>
</feature>